<dbReference type="Proteomes" id="UP000192266">
    <property type="component" value="Unassembled WGS sequence"/>
</dbReference>
<dbReference type="RefSeq" id="WP_262490573.1">
    <property type="nucleotide sequence ID" value="NZ_FWWW01000026.1"/>
</dbReference>
<sequence length="43" mass="4145">MGGGGPIQGGSSPLGLQGDDPPACLAVIADPPTTATREWNAPA</sequence>
<gene>
    <name evidence="2" type="ORF">SAMN00120144_3629</name>
</gene>
<protein>
    <submittedName>
        <fullName evidence="2">Uncharacterized protein</fullName>
    </submittedName>
</protein>
<evidence type="ECO:0000256" key="1">
    <source>
        <dbReference type="SAM" id="MobiDB-lite"/>
    </source>
</evidence>
<organism evidence="2 3">
    <name type="scientific">Hymenobacter roseosalivarius DSM 11622</name>
    <dbReference type="NCBI Taxonomy" id="645990"/>
    <lineage>
        <taxon>Bacteria</taxon>
        <taxon>Pseudomonadati</taxon>
        <taxon>Bacteroidota</taxon>
        <taxon>Cytophagia</taxon>
        <taxon>Cytophagales</taxon>
        <taxon>Hymenobacteraceae</taxon>
        <taxon>Hymenobacter</taxon>
    </lineage>
</organism>
<reference evidence="2 3" key="1">
    <citation type="submission" date="2017-04" db="EMBL/GenBank/DDBJ databases">
        <authorList>
            <person name="Afonso C.L."/>
            <person name="Miller P.J."/>
            <person name="Scott M.A."/>
            <person name="Spackman E."/>
            <person name="Goraichik I."/>
            <person name="Dimitrov K.M."/>
            <person name="Suarez D.L."/>
            <person name="Swayne D.E."/>
        </authorList>
    </citation>
    <scope>NUCLEOTIDE SEQUENCE [LARGE SCALE GENOMIC DNA]</scope>
    <source>
        <strain evidence="2 3">DSM 11622</strain>
    </source>
</reference>
<keyword evidence="3" id="KW-1185">Reference proteome</keyword>
<dbReference type="AlphaFoldDB" id="A0A1W1UIS8"/>
<accession>A0A1W1UIS8</accession>
<proteinExistence type="predicted"/>
<dbReference type="EMBL" id="FWWW01000026">
    <property type="protein sequence ID" value="SMB80980.1"/>
    <property type="molecule type" value="Genomic_DNA"/>
</dbReference>
<evidence type="ECO:0000313" key="2">
    <source>
        <dbReference type="EMBL" id="SMB80980.1"/>
    </source>
</evidence>
<evidence type="ECO:0000313" key="3">
    <source>
        <dbReference type="Proteomes" id="UP000192266"/>
    </source>
</evidence>
<feature type="region of interest" description="Disordered" evidence="1">
    <location>
        <begin position="1"/>
        <end position="22"/>
    </location>
</feature>
<name>A0A1W1UIS8_9BACT</name>